<accession>A0A8E2FAR7</accession>
<evidence type="ECO:0000313" key="3">
    <source>
        <dbReference type="Proteomes" id="UP000250140"/>
    </source>
</evidence>
<dbReference type="PANTHER" id="PTHR24148">
    <property type="entry name" value="ANKYRIN REPEAT DOMAIN-CONTAINING PROTEIN 39 HOMOLOG-RELATED"/>
    <property type="match status" value="1"/>
</dbReference>
<dbReference type="InterPro" id="IPR010730">
    <property type="entry name" value="HET"/>
</dbReference>
<keyword evidence="3" id="KW-1185">Reference proteome</keyword>
<proteinExistence type="predicted"/>
<gene>
    <name evidence="2" type="ORF">AOQ84DRAFT_277192</name>
</gene>
<organism evidence="2 3">
    <name type="scientific">Glonium stellatum</name>
    <dbReference type="NCBI Taxonomy" id="574774"/>
    <lineage>
        <taxon>Eukaryota</taxon>
        <taxon>Fungi</taxon>
        <taxon>Dikarya</taxon>
        <taxon>Ascomycota</taxon>
        <taxon>Pezizomycotina</taxon>
        <taxon>Dothideomycetes</taxon>
        <taxon>Pleosporomycetidae</taxon>
        <taxon>Gloniales</taxon>
        <taxon>Gloniaceae</taxon>
        <taxon>Glonium</taxon>
    </lineage>
</organism>
<dbReference type="EMBL" id="KV748769">
    <property type="protein sequence ID" value="OCL13196.1"/>
    <property type="molecule type" value="Genomic_DNA"/>
</dbReference>
<feature type="non-terminal residue" evidence="2">
    <location>
        <position position="1"/>
    </location>
</feature>
<feature type="domain" description="Heterokaryon incompatibility" evidence="1">
    <location>
        <begin position="1"/>
        <end position="91"/>
    </location>
</feature>
<evidence type="ECO:0000259" key="1">
    <source>
        <dbReference type="Pfam" id="PF06985"/>
    </source>
</evidence>
<evidence type="ECO:0000313" key="2">
    <source>
        <dbReference type="EMBL" id="OCL13196.1"/>
    </source>
</evidence>
<dbReference type="InterPro" id="IPR052895">
    <property type="entry name" value="HetReg/Transcr_Mod"/>
</dbReference>
<dbReference type="Proteomes" id="UP000250140">
    <property type="component" value="Unassembled WGS sequence"/>
</dbReference>
<protein>
    <recommendedName>
        <fullName evidence="1">Heterokaryon incompatibility domain-containing protein</fullName>
    </recommendedName>
</protein>
<reference evidence="2 3" key="1">
    <citation type="journal article" date="2016" name="Nat. Commun.">
        <title>Ectomycorrhizal ecology is imprinted in the genome of the dominant symbiotic fungus Cenococcum geophilum.</title>
        <authorList>
            <consortium name="DOE Joint Genome Institute"/>
            <person name="Peter M."/>
            <person name="Kohler A."/>
            <person name="Ohm R.A."/>
            <person name="Kuo A."/>
            <person name="Krutzmann J."/>
            <person name="Morin E."/>
            <person name="Arend M."/>
            <person name="Barry K.W."/>
            <person name="Binder M."/>
            <person name="Choi C."/>
            <person name="Clum A."/>
            <person name="Copeland A."/>
            <person name="Grisel N."/>
            <person name="Haridas S."/>
            <person name="Kipfer T."/>
            <person name="LaButti K."/>
            <person name="Lindquist E."/>
            <person name="Lipzen A."/>
            <person name="Maire R."/>
            <person name="Meier B."/>
            <person name="Mihaltcheva S."/>
            <person name="Molinier V."/>
            <person name="Murat C."/>
            <person name="Poggeler S."/>
            <person name="Quandt C.A."/>
            <person name="Sperisen C."/>
            <person name="Tritt A."/>
            <person name="Tisserant E."/>
            <person name="Crous P.W."/>
            <person name="Henrissat B."/>
            <person name="Nehls U."/>
            <person name="Egli S."/>
            <person name="Spatafora J.W."/>
            <person name="Grigoriev I.V."/>
            <person name="Martin F.M."/>
        </authorList>
    </citation>
    <scope>NUCLEOTIDE SEQUENCE [LARGE SCALE GENOMIC DNA]</scope>
    <source>
        <strain evidence="2 3">CBS 207.34</strain>
    </source>
</reference>
<dbReference type="PANTHER" id="PTHR24148:SF64">
    <property type="entry name" value="HETEROKARYON INCOMPATIBILITY DOMAIN-CONTAINING PROTEIN"/>
    <property type="match status" value="1"/>
</dbReference>
<name>A0A8E2FAR7_9PEZI</name>
<feature type="non-terminal residue" evidence="2">
    <location>
        <position position="95"/>
    </location>
</feature>
<dbReference type="AlphaFoldDB" id="A0A8E2FAR7"/>
<dbReference type="Pfam" id="PF06985">
    <property type="entry name" value="HET"/>
    <property type="match status" value="1"/>
</dbReference>
<dbReference type="OrthoDB" id="3553147at2759"/>
<sequence>LWVDAVCINQKDTTERNRQVSNMIWIYSMTGSVIIWLGESVDQGERCLLLNKWLGRERLTALRTSPRSEDLEGLQRFFKRGWFSRRWVIQEAAVA</sequence>